<keyword evidence="1" id="KW-0472">Membrane</keyword>
<evidence type="ECO:0000256" key="1">
    <source>
        <dbReference type="SAM" id="Phobius"/>
    </source>
</evidence>
<dbReference type="HOGENOM" id="CLU_2637128_0_0_6"/>
<reference evidence="2 3" key="1">
    <citation type="journal article" date="2003" name="Genome Res.">
        <title>Comparative genome analysis of Vibrio vulnificus, a marine pathogen.</title>
        <authorList>
            <person name="Chen C.Y."/>
            <person name="Wu K.M."/>
            <person name="Chang Y.C."/>
            <person name="Chang C.H."/>
            <person name="Tsai H.C."/>
            <person name="Liao T.L."/>
            <person name="Liu Y.M."/>
            <person name="Chen H.J."/>
            <person name="Shen A.B."/>
            <person name="Li J.C."/>
            <person name="Su T.L."/>
            <person name="Shao C.P."/>
            <person name="Lee C.T."/>
            <person name="Hor L.I."/>
            <person name="Tsai S.F."/>
        </authorList>
    </citation>
    <scope>NUCLEOTIDE SEQUENCE [LARGE SCALE GENOMIC DNA]</scope>
    <source>
        <strain evidence="2 3">YJ016</strain>
    </source>
</reference>
<sequence>MDPRIHGNDSWWRGGGVLSFLFFAAELSSAFSFLIFVILAKAGTHQIASAVDRFWRFIVAAGFAFVVVCCGECISKRGFWHVWMNLSPYARE</sequence>
<accession>Q7MPM8</accession>
<dbReference type="KEGG" id="vvy:VV0335"/>
<keyword evidence="1" id="KW-1133">Transmembrane helix</keyword>
<feature type="transmembrane region" description="Helical" evidence="1">
    <location>
        <begin position="20"/>
        <end position="42"/>
    </location>
</feature>
<name>Q7MPM8_VIBVY</name>
<organism evidence="2 3">
    <name type="scientific">Vibrio vulnificus (strain YJ016)</name>
    <dbReference type="NCBI Taxonomy" id="196600"/>
    <lineage>
        <taxon>Bacteria</taxon>
        <taxon>Pseudomonadati</taxon>
        <taxon>Pseudomonadota</taxon>
        <taxon>Gammaproteobacteria</taxon>
        <taxon>Vibrionales</taxon>
        <taxon>Vibrionaceae</taxon>
        <taxon>Vibrio</taxon>
    </lineage>
</organism>
<dbReference type="AlphaFoldDB" id="Q7MPM8"/>
<dbReference type="Proteomes" id="UP000002675">
    <property type="component" value="Chromosome I"/>
</dbReference>
<dbReference type="EMBL" id="BA000037">
    <property type="protein sequence ID" value="BAC93099.1"/>
    <property type="molecule type" value="Genomic_DNA"/>
</dbReference>
<evidence type="ECO:0000313" key="3">
    <source>
        <dbReference type="Proteomes" id="UP000002675"/>
    </source>
</evidence>
<evidence type="ECO:0000313" key="2">
    <source>
        <dbReference type="EMBL" id="BAC93099.1"/>
    </source>
</evidence>
<protein>
    <submittedName>
        <fullName evidence="2">Uncharacterized protein</fullName>
    </submittedName>
</protein>
<keyword evidence="1" id="KW-0812">Transmembrane</keyword>
<gene>
    <name evidence="2" type="ordered locus">VV0335</name>
</gene>
<proteinExistence type="predicted"/>
<feature type="transmembrane region" description="Helical" evidence="1">
    <location>
        <begin position="54"/>
        <end position="74"/>
    </location>
</feature>